<proteinExistence type="predicted"/>
<dbReference type="EMBL" id="NJHN03000062">
    <property type="protein sequence ID" value="KAH9418903.1"/>
    <property type="molecule type" value="Genomic_DNA"/>
</dbReference>
<accession>A0ABQ8J8K7</accession>
<reference evidence="1 2" key="1">
    <citation type="journal article" date="2018" name="J. Allergy Clin. Immunol.">
        <title>High-quality assembly of Dermatophagoides pteronyssinus genome and transcriptome reveals a wide range of novel allergens.</title>
        <authorList>
            <person name="Liu X.Y."/>
            <person name="Yang K.Y."/>
            <person name="Wang M.Q."/>
            <person name="Kwok J.S."/>
            <person name="Zeng X."/>
            <person name="Yang Z."/>
            <person name="Xiao X.J."/>
            <person name="Lau C.P."/>
            <person name="Li Y."/>
            <person name="Huang Z.M."/>
            <person name="Ba J.G."/>
            <person name="Yim A.K."/>
            <person name="Ouyang C.Y."/>
            <person name="Ngai S.M."/>
            <person name="Chan T.F."/>
            <person name="Leung E.L."/>
            <person name="Liu L."/>
            <person name="Liu Z.G."/>
            <person name="Tsui S.K."/>
        </authorList>
    </citation>
    <scope>NUCLEOTIDE SEQUENCE [LARGE SCALE GENOMIC DNA]</scope>
    <source>
        <strain evidence="1">Derp</strain>
    </source>
</reference>
<reference evidence="1 2" key="2">
    <citation type="journal article" date="2022" name="Mol. Biol. Evol.">
        <title>Comparative Genomics Reveals Insights into the Divergent Evolution of Astigmatic Mites and Household Pest Adaptations.</title>
        <authorList>
            <person name="Xiong Q."/>
            <person name="Wan A.T."/>
            <person name="Liu X."/>
            <person name="Fung C.S."/>
            <person name="Xiao X."/>
            <person name="Malainual N."/>
            <person name="Hou J."/>
            <person name="Wang L."/>
            <person name="Wang M."/>
            <person name="Yang K.Y."/>
            <person name="Cui Y."/>
            <person name="Leung E.L."/>
            <person name="Nong W."/>
            <person name="Shin S.K."/>
            <person name="Au S.W."/>
            <person name="Jeong K.Y."/>
            <person name="Chew F.T."/>
            <person name="Hui J.H."/>
            <person name="Leung T.F."/>
            <person name="Tungtrongchitr A."/>
            <person name="Zhong N."/>
            <person name="Liu Z."/>
            <person name="Tsui S.K."/>
        </authorList>
    </citation>
    <scope>NUCLEOTIDE SEQUENCE [LARGE SCALE GENOMIC DNA]</scope>
    <source>
        <strain evidence="1">Derp</strain>
    </source>
</reference>
<sequence length="77" mass="8879">MIISVRSRIDTISRIVFNVRLLILKLQFFQCSSRIGGSTSKLNQLRQNFLQFVPIVDLGLCITLLDTLIKSKMMYQT</sequence>
<organism evidence="1 2">
    <name type="scientific">Dermatophagoides pteronyssinus</name>
    <name type="common">European house dust mite</name>
    <dbReference type="NCBI Taxonomy" id="6956"/>
    <lineage>
        <taxon>Eukaryota</taxon>
        <taxon>Metazoa</taxon>
        <taxon>Ecdysozoa</taxon>
        <taxon>Arthropoda</taxon>
        <taxon>Chelicerata</taxon>
        <taxon>Arachnida</taxon>
        <taxon>Acari</taxon>
        <taxon>Acariformes</taxon>
        <taxon>Sarcoptiformes</taxon>
        <taxon>Astigmata</taxon>
        <taxon>Psoroptidia</taxon>
        <taxon>Analgoidea</taxon>
        <taxon>Pyroglyphidae</taxon>
        <taxon>Dermatophagoidinae</taxon>
        <taxon>Dermatophagoides</taxon>
    </lineage>
</organism>
<gene>
    <name evidence="1" type="ORF">DERP_004231</name>
</gene>
<evidence type="ECO:0000313" key="1">
    <source>
        <dbReference type="EMBL" id="KAH9418903.1"/>
    </source>
</evidence>
<name>A0ABQ8J8K7_DERPT</name>
<comment type="caution">
    <text evidence="1">The sequence shown here is derived from an EMBL/GenBank/DDBJ whole genome shotgun (WGS) entry which is preliminary data.</text>
</comment>
<evidence type="ECO:0000313" key="2">
    <source>
        <dbReference type="Proteomes" id="UP000887458"/>
    </source>
</evidence>
<keyword evidence="2" id="KW-1185">Reference proteome</keyword>
<dbReference type="Proteomes" id="UP000887458">
    <property type="component" value="Unassembled WGS sequence"/>
</dbReference>
<protein>
    <submittedName>
        <fullName evidence="1">Uncharacterized protein</fullName>
    </submittedName>
</protein>